<dbReference type="Pfam" id="PF09864">
    <property type="entry name" value="MliC"/>
    <property type="match status" value="1"/>
</dbReference>
<keyword evidence="3" id="KW-0564">Palmitate</keyword>
<reference evidence="6 7" key="1">
    <citation type="submission" date="2009-05" db="EMBL/GenBank/DDBJ databases">
        <authorList>
            <person name="Setubal J.C."/>
            <person name="Boyle S."/>
            <person name="Crasta O.R."/>
            <person name="Gillespie J.J."/>
            <person name="Kenyon R.W."/>
            <person name="Lu J."/>
            <person name="Mane S."/>
            <person name="Nagrani S."/>
            <person name="Shallom J.M."/>
            <person name="Shallom S."/>
            <person name="Shukla M."/>
            <person name="Snyder E.E."/>
            <person name="Sobral B.W."/>
            <person name="Wattam A.R."/>
            <person name="Will R."/>
            <person name="Williams K."/>
            <person name="Yoo H."/>
            <person name="Munk C."/>
            <person name="Tapia R."/>
            <person name="Green L."/>
            <person name="Rogers Y."/>
            <person name="Detter J.C."/>
            <person name="Bruce D."/>
            <person name="Brettin T.S."/>
            <person name="Tsolis R."/>
        </authorList>
    </citation>
    <scope>NUCLEOTIDE SEQUENCE [LARGE SCALE GENOMIC DNA]</scope>
    <source>
        <strain evidence="6 7">LMG 3301</strain>
    </source>
</reference>
<keyword evidence="1" id="KW-0732">Signal</keyword>
<gene>
    <name evidence="6" type="ORF">OINT_1000493</name>
</gene>
<dbReference type="SUPFAM" id="SSF141488">
    <property type="entry name" value="YdhA-like"/>
    <property type="match status" value="1"/>
</dbReference>
<dbReference type="InterPro" id="IPR036328">
    <property type="entry name" value="MliC_sf"/>
</dbReference>
<evidence type="ECO:0000256" key="4">
    <source>
        <dbReference type="ARBA" id="ARBA00023288"/>
    </source>
</evidence>
<evidence type="ECO:0000259" key="5">
    <source>
        <dbReference type="Pfam" id="PF09864"/>
    </source>
</evidence>
<organism evidence="6 7">
    <name type="scientific">Brucella intermedia LMG 3301</name>
    <dbReference type="NCBI Taxonomy" id="641118"/>
    <lineage>
        <taxon>Bacteria</taxon>
        <taxon>Pseudomonadati</taxon>
        <taxon>Pseudomonadota</taxon>
        <taxon>Alphaproteobacteria</taxon>
        <taxon>Hyphomicrobiales</taxon>
        <taxon>Brucellaceae</taxon>
        <taxon>Brucella/Ochrobactrum group</taxon>
        <taxon>Brucella</taxon>
    </lineage>
</organism>
<evidence type="ECO:0000256" key="2">
    <source>
        <dbReference type="ARBA" id="ARBA00023136"/>
    </source>
</evidence>
<comment type="caution">
    <text evidence="6">The sequence shown here is derived from an EMBL/GenBank/DDBJ whole genome shotgun (WGS) entry which is preliminary data.</text>
</comment>
<evidence type="ECO:0000256" key="1">
    <source>
        <dbReference type="ARBA" id="ARBA00022729"/>
    </source>
</evidence>
<keyword evidence="2" id="KW-0472">Membrane</keyword>
<accession>C4WIV4</accession>
<evidence type="ECO:0000313" key="7">
    <source>
        <dbReference type="Proteomes" id="UP000004386"/>
    </source>
</evidence>
<dbReference type="EMBL" id="ACQA01000001">
    <property type="protein sequence ID" value="EEQ95145.1"/>
    <property type="molecule type" value="Genomic_DNA"/>
</dbReference>
<sequence>MLFWSFSVKRLRFHFAEKISGGRRSRLDICGDCYISIGMCFRSGSGLDMKNWVVFLGLIFAASSASAGEINIKLPDDTEVTTNSVLYKCGEKNVSVTYYNAGDISLAELELEDETVIASNVISGSGAKYAGGVYIWWTKGETADLYNLMDDPDQSKPTNCVEQ</sequence>
<feature type="domain" description="C-type lysozyme inhibitor" evidence="5">
    <location>
        <begin position="87"/>
        <end position="153"/>
    </location>
</feature>
<dbReference type="InterPro" id="IPR018660">
    <property type="entry name" value="MliC"/>
</dbReference>
<protein>
    <recommendedName>
        <fullName evidence="5">C-type lysozyme inhibitor domain-containing protein</fullName>
    </recommendedName>
</protein>
<dbReference type="Proteomes" id="UP000004386">
    <property type="component" value="Unassembled WGS sequence"/>
</dbReference>
<dbReference type="Gene3D" id="2.40.128.200">
    <property type="match status" value="1"/>
</dbReference>
<evidence type="ECO:0000256" key="3">
    <source>
        <dbReference type="ARBA" id="ARBA00023139"/>
    </source>
</evidence>
<evidence type="ECO:0000313" key="6">
    <source>
        <dbReference type="EMBL" id="EEQ95145.1"/>
    </source>
</evidence>
<dbReference type="HOGENOM" id="CLU_1625385_0_0_5"/>
<proteinExistence type="predicted"/>
<dbReference type="AlphaFoldDB" id="C4WIV4"/>
<keyword evidence="4" id="KW-0449">Lipoprotein</keyword>
<name>C4WIV4_9HYPH</name>